<evidence type="ECO:0000256" key="1">
    <source>
        <dbReference type="SAM" id="Coils"/>
    </source>
</evidence>
<feature type="coiled-coil region" evidence="1">
    <location>
        <begin position="52"/>
        <end position="79"/>
    </location>
</feature>
<dbReference type="EMBL" id="QLSZ01000001">
    <property type="protein sequence ID" value="RAR75786.1"/>
    <property type="molecule type" value="Genomic_DNA"/>
</dbReference>
<gene>
    <name evidence="2" type="ORF">CLV55_101491</name>
</gene>
<proteinExistence type="predicted"/>
<accession>A0A328Z0G0</accession>
<keyword evidence="1" id="KW-0175">Coiled coil</keyword>
<keyword evidence="3" id="KW-1185">Reference proteome</keyword>
<evidence type="ECO:0000313" key="3">
    <source>
        <dbReference type="Proteomes" id="UP000248840"/>
    </source>
</evidence>
<dbReference type="RefSeq" id="WP_112112129.1">
    <property type="nucleotide sequence ID" value="NZ_QLSZ01000001.1"/>
</dbReference>
<evidence type="ECO:0000313" key="2">
    <source>
        <dbReference type="EMBL" id="RAR75786.1"/>
    </source>
</evidence>
<dbReference type="Proteomes" id="UP000248840">
    <property type="component" value="Unassembled WGS sequence"/>
</dbReference>
<protein>
    <submittedName>
        <fullName evidence="2">Uncharacterized protein</fullName>
    </submittedName>
</protein>
<dbReference type="AlphaFoldDB" id="A0A328Z0G0"/>
<name>A0A328Z0G0_9FLAO</name>
<organism evidence="2 3">
    <name type="scientific">Flavobacterium aciduliphilum</name>
    <dbReference type="NCBI Taxonomy" id="1101402"/>
    <lineage>
        <taxon>Bacteria</taxon>
        <taxon>Pseudomonadati</taxon>
        <taxon>Bacteroidota</taxon>
        <taxon>Flavobacteriia</taxon>
        <taxon>Flavobacteriales</taxon>
        <taxon>Flavobacteriaceae</taxon>
        <taxon>Flavobacterium</taxon>
    </lineage>
</organism>
<reference evidence="2 3" key="1">
    <citation type="submission" date="2018-06" db="EMBL/GenBank/DDBJ databases">
        <title>Genomic Encyclopedia of Archaeal and Bacterial Type Strains, Phase II (KMG-II): from individual species to whole genera.</title>
        <authorList>
            <person name="Goeker M."/>
        </authorList>
    </citation>
    <scope>NUCLEOTIDE SEQUENCE [LARGE SCALE GENOMIC DNA]</scope>
    <source>
        <strain evidence="2 3">DSM 25663</strain>
    </source>
</reference>
<comment type="caution">
    <text evidence="2">The sequence shown here is derived from an EMBL/GenBank/DDBJ whole genome shotgun (WGS) entry which is preliminary data.</text>
</comment>
<sequence length="116" mass="13789">MKKNDQNRIYAVTTKVTANQKAKFIQEAKKHNISLSEWVSGTLEMATDAYSKVNNKEQLEQLQEQNENYIRMINQLNSELIYYKKIIANYNEKGLNKAEPIEEEIVYTRFRRRKLN</sequence>